<evidence type="ECO:0000313" key="2">
    <source>
        <dbReference type="Proteomes" id="UP000836387"/>
    </source>
</evidence>
<organism evidence="1 2">
    <name type="scientific">Clonostachys rosea f. rosea IK726</name>
    <dbReference type="NCBI Taxonomy" id="1349383"/>
    <lineage>
        <taxon>Eukaryota</taxon>
        <taxon>Fungi</taxon>
        <taxon>Dikarya</taxon>
        <taxon>Ascomycota</taxon>
        <taxon>Pezizomycotina</taxon>
        <taxon>Sordariomycetes</taxon>
        <taxon>Hypocreomycetidae</taxon>
        <taxon>Hypocreales</taxon>
        <taxon>Bionectriaceae</taxon>
        <taxon>Clonostachys</taxon>
    </lineage>
</organism>
<protein>
    <submittedName>
        <fullName evidence="1">Uncharacterized protein</fullName>
    </submittedName>
</protein>
<name>A0ACA9UIY0_BIOOC</name>
<keyword evidence="2" id="KW-1185">Reference proteome</keyword>
<gene>
    <name evidence="1" type="ORF">CRV2_00017443</name>
</gene>
<reference evidence="1" key="1">
    <citation type="submission" date="2020-04" db="EMBL/GenBank/DDBJ databases">
        <authorList>
            <person name="Broberg M."/>
        </authorList>
    </citation>
    <scope>NUCLEOTIDE SEQUENCE</scope>
</reference>
<comment type="caution">
    <text evidence="1">The sequence shown here is derived from an EMBL/GenBank/DDBJ whole genome shotgun (WGS) entry which is preliminary data.</text>
</comment>
<proteinExistence type="predicted"/>
<evidence type="ECO:0000313" key="1">
    <source>
        <dbReference type="EMBL" id="CAG9953241.1"/>
    </source>
</evidence>
<sequence length="336" mass="37157">MLKRSVPMPSPPTHVGPVSKRNRPSPRTGGISLDFASDTVEVSEGFACPFFRKDPVQHMACLSRKLKRIGDVKQHIHRRHLNDIVQCSTCNLAFGSSIDRDEHVNLSRCSYTVQQSIAERLRARAPRGMPPTGMYSDLCDILFGKQEIPLEPYLGPVLLESNALLWNFWQSEKASIVQTAIKDQSSSTTPADVSLMVLAIVEQLRMRFEQHVKASQLGEPPSTPASRTLSNTQEEILRANPLSMQNFGYNKASDVSFEAQLPTAEESHNSMSLLASAGTAMSMNDDTSTFLNTIDSNNGSSDLSLLRGDEYHTSVEIMFAPGANLSTNLDFDFIFM</sequence>
<dbReference type="Proteomes" id="UP000836387">
    <property type="component" value="Unassembled WGS sequence"/>
</dbReference>
<dbReference type="EMBL" id="CADEHS020000521">
    <property type="protein sequence ID" value="CAG9953241.1"/>
    <property type="molecule type" value="Genomic_DNA"/>
</dbReference>
<accession>A0ACA9UIY0</accession>
<reference evidence="1" key="2">
    <citation type="submission" date="2021-10" db="EMBL/GenBank/DDBJ databases">
        <authorList>
            <person name="Piombo E."/>
        </authorList>
    </citation>
    <scope>NUCLEOTIDE SEQUENCE</scope>
</reference>